<evidence type="ECO:0000256" key="1">
    <source>
        <dbReference type="SAM" id="Phobius"/>
    </source>
</evidence>
<proteinExistence type="predicted"/>
<name>A0A7X9RWX6_9BACT</name>
<sequence length="260" mass="29897">MIIDVITILSTFIATLIGIIGNTWDSKKEGLSKLTVTGRIAVVIAIIAIILAGIQIKEKNRKAISTQQLQSIALNEINSELYELIFTLYILADAADTSNRPDILFNEFNLNRNAKSINVFIDSCIVQNECLDTLHLTFYPENVGLKYQNYQMWQLMEKTYLETRNNSYQIISIYKEYIPLEILVGLNDLFSDDFYKLITLNIPLFARSIEGVRGKRTYNPMTTEHIKLLLTDRSNYDTFIDKYNTVVKCIKNNTLNTKQR</sequence>
<keyword evidence="3" id="KW-1185">Reference proteome</keyword>
<reference evidence="2 3" key="1">
    <citation type="submission" date="2020-04" db="EMBL/GenBank/DDBJ databases">
        <title>Flammeovirga sp. SR4, a novel species isolated from seawater.</title>
        <authorList>
            <person name="Wang X."/>
        </authorList>
    </citation>
    <scope>NUCLEOTIDE SEQUENCE [LARGE SCALE GENOMIC DNA]</scope>
    <source>
        <strain evidence="2 3">ATCC 23126</strain>
    </source>
</reference>
<evidence type="ECO:0000313" key="3">
    <source>
        <dbReference type="Proteomes" id="UP000576082"/>
    </source>
</evidence>
<keyword evidence="1" id="KW-1133">Transmembrane helix</keyword>
<keyword evidence="1" id="KW-0472">Membrane</keyword>
<protein>
    <submittedName>
        <fullName evidence="2">Uncharacterized protein</fullName>
    </submittedName>
</protein>
<comment type="caution">
    <text evidence="2">The sequence shown here is derived from an EMBL/GenBank/DDBJ whole genome shotgun (WGS) entry which is preliminary data.</text>
</comment>
<dbReference type="EMBL" id="JABANE010000058">
    <property type="protein sequence ID" value="NME70221.1"/>
    <property type="molecule type" value="Genomic_DNA"/>
</dbReference>
<organism evidence="2 3">
    <name type="scientific">Flammeovirga aprica JL-4</name>
    <dbReference type="NCBI Taxonomy" id="694437"/>
    <lineage>
        <taxon>Bacteria</taxon>
        <taxon>Pseudomonadati</taxon>
        <taxon>Bacteroidota</taxon>
        <taxon>Cytophagia</taxon>
        <taxon>Cytophagales</taxon>
        <taxon>Flammeovirgaceae</taxon>
        <taxon>Flammeovirga</taxon>
    </lineage>
</organism>
<keyword evidence="1" id="KW-0812">Transmembrane</keyword>
<dbReference type="RefSeq" id="WP_169658463.1">
    <property type="nucleotide sequence ID" value="NZ_JABANE010000058.1"/>
</dbReference>
<dbReference type="AlphaFoldDB" id="A0A7X9RWX6"/>
<evidence type="ECO:0000313" key="2">
    <source>
        <dbReference type="EMBL" id="NME70221.1"/>
    </source>
</evidence>
<feature type="transmembrane region" description="Helical" evidence="1">
    <location>
        <begin position="36"/>
        <end position="56"/>
    </location>
</feature>
<feature type="transmembrane region" description="Helical" evidence="1">
    <location>
        <begin position="6"/>
        <end position="24"/>
    </location>
</feature>
<dbReference type="Proteomes" id="UP000576082">
    <property type="component" value="Unassembled WGS sequence"/>
</dbReference>
<gene>
    <name evidence="2" type="ORF">HHU12_19755</name>
</gene>
<accession>A0A7X9RWX6</accession>